<comment type="caution">
    <text evidence="3">The sequence shown here is derived from an EMBL/GenBank/DDBJ whole genome shotgun (WGS) entry which is preliminary data.</text>
</comment>
<dbReference type="Pfam" id="PF02458">
    <property type="entry name" value="Transferase"/>
    <property type="match status" value="1"/>
</dbReference>
<dbReference type="AlphaFoldDB" id="A0A2C9WCQ2"/>
<dbReference type="EMBL" id="CM004388">
    <property type="protein sequence ID" value="OAY56920.1"/>
    <property type="molecule type" value="Genomic_DNA"/>
</dbReference>
<proteinExistence type="predicted"/>
<evidence type="ECO:0000256" key="2">
    <source>
        <dbReference type="ARBA" id="ARBA00023315"/>
    </source>
</evidence>
<dbReference type="OMA" id="LHISETM"/>
<protein>
    <submittedName>
        <fullName evidence="3">Uncharacterized protein</fullName>
    </submittedName>
</protein>
<dbReference type="OrthoDB" id="1862401at2759"/>
<evidence type="ECO:0000313" key="3">
    <source>
        <dbReference type="EMBL" id="OAY56920.1"/>
    </source>
</evidence>
<dbReference type="InterPro" id="IPR051504">
    <property type="entry name" value="Plant_metabolite_acyltrans"/>
</dbReference>
<keyword evidence="2" id="KW-0012">Acyltransferase</keyword>
<accession>A0A2C9WCQ2</accession>
<sequence length="469" mass="51612">MASPNNWVKILEVGQVSPAKKSGESPSGSLPLTFYDAFFFGFPPAERIYFYKLTASPSTFFYSQIVPGLKHALSQTLVHFLPLAGKLTWPPHSSKPVIVYAPSDTVLLTIAESSADFTGLVSNEIREAAELRQYIPELLVSDAMASIIALQITLFPNKGFSIGIAMNHTAVDGKSASMFLKAWAHICKQSDNGKIIPLLPELIPSFDRASIEDAYGLEQFYLKGWRDTPVSDSESNQRSVKYVPSTLGVAPNLVRATFQLSRESIHKLRDNILNYHQHHVGLKCTQQLHLSTVVVASSYLSVCLVKARGGDSKRRVYFVIAVDCRSRIDLSVPANYFGNCLYVLDRAVEAGTFMEANGVAVVAEKLSDSIKGLGKGVFEGAKERHAKLRDEVEEVQKIGIIGSPKFKYYEEDFGWGRPEKVEIVSIDRVNGVSLMDDKDGRGGIDIGLVLPAHEMKAFASLFFQGLSVL</sequence>
<reference evidence="4" key="1">
    <citation type="journal article" date="2016" name="Nat. Biotechnol.">
        <title>Sequencing wild and cultivated cassava and related species reveals extensive interspecific hybridization and genetic diversity.</title>
        <authorList>
            <person name="Bredeson J.V."/>
            <person name="Lyons J.B."/>
            <person name="Prochnik S.E."/>
            <person name="Wu G.A."/>
            <person name="Ha C.M."/>
            <person name="Edsinger-Gonzales E."/>
            <person name="Grimwood J."/>
            <person name="Schmutz J."/>
            <person name="Rabbi I.Y."/>
            <person name="Egesi C."/>
            <person name="Nauluvula P."/>
            <person name="Lebot V."/>
            <person name="Ndunguru J."/>
            <person name="Mkamilo G."/>
            <person name="Bart R.S."/>
            <person name="Setter T.L."/>
            <person name="Gleadow R.M."/>
            <person name="Kulakow P."/>
            <person name="Ferguson M.E."/>
            <person name="Rounsley S."/>
            <person name="Rokhsar D.S."/>
        </authorList>
    </citation>
    <scope>NUCLEOTIDE SEQUENCE [LARGE SCALE GENOMIC DNA]</scope>
    <source>
        <strain evidence="4">cv. AM560-2</strain>
    </source>
</reference>
<dbReference type="STRING" id="3983.A0A2C9WCQ2"/>
<dbReference type="Gramene" id="Manes.02G055800.1.v8.1">
    <property type="protein sequence ID" value="Manes.02G055800.1.v8.1.CDS.1"/>
    <property type="gene ID" value="Manes.02G055800.v8.1"/>
</dbReference>
<dbReference type="Gene3D" id="3.30.559.10">
    <property type="entry name" value="Chloramphenicol acetyltransferase-like domain"/>
    <property type="match status" value="2"/>
</dbReference>
<gene>
    <name evidence="3" type="ORF">MANES_02G055800v8</name>
</gene>
<evidence type="ECO:0000313" key="4">
    <source>
        <dbReference type="Proteomes" id="UP000091857"/>
    </source>
</evidence>
<dbReference type="InterPro" id="IPR023213">
    <property type="entry name" value="CAT-like_dom_sf"/>
</dbReference>
<evidence type="ECO:0000256" key="1">
    <source>
        <dbReference type="ARBA" id="ARBA00022679"/>
    </source>
</evidence>
<keyword evidence="4" id="KW-1185">Reference proteome</keyword>
<keyword evidence="1" id="KW-0808">Transferase</keyword>
<dbReference type="Proteomes" id="UP000091857">
    <property type="component" value="Chromosome 2"/>
</dbReference>
<organism evidence="3 4">
    <name type="scientific">Manihot esculenta</name>
    <name type="common">Cassava</name>
    <name type="synonym">Jatropha manihot</name>
    <dbReference type="NCBI Taxonomy" id="3983"/>
    <lineage>
        <taxon>Eukaryota</taxon>
        <taxon>Viridiplantae</taxon>
        <taxon>Streptophyta</taxon>
        <taxon>Embryophyta</taxon>
        <taxon>Tracheophyta</taxon>
        <taxon>Spermatophyta</taxon>
        <taxon>Magnoliopsida</taxon>
        <taxon>eudicotyledons</taxon>
        <taxon>Gunneridae</taxon>
        <taxon>Pentapetalae</taxon>
        <taxon>rosids</taxon>
        <taxon>fabids</taxon>
        <taxon>Malpighiales</taxon>
        <taxon>Euphorbiaceae</taxon>
        <taxon>Crotonoideae</taxon>
        <taxon>Manihoteae</taxon>
        <taxon>Manihot</taxon>
    </lineage>
</organism>
<dbReference type="GO" id="GO:0016747">
    <property type="term" value="F:acyltransferase activity, transferring groups other than amino-acyl groups"/>
    <property type="evidence" value="ECO:0007669"/>
    <property type="project" value="UniProtKB-ARBA"/>
</dbReference>
<dbReference type="PANTHER" id="PTHR31625">
    <property type="match status" value="1"/>
</dbReference>
<name>A0A2C9WCQ2_MANES</name>